<dbReference type="Gene3D" id="3.40.50.1820">
    <property type="entry name" value="alpha/beta hydrolase"/>
    <property type="match status" value="1"/>
</dbReference>
<dbReference type="SUPFAM" id="SSF53474">
    <property type="entry name" value="alpha/beta-Hydrolases"/>
    <property type="match status" value="1"/>
</dbReference>
<name>A0A198UJD6_MORCA</name>
<feature type="chain" id="PRO_5008279766" evidence="3">
    <location>
        <begin position="20"/>
        <end position="307"/>
    </location>
</feature>
<dbReference type="GO" id="GO:0016788">
    <property type="term" value="F:hydrolase activity, acting on ester bonds"/>
    <property type="evidence" value="ECO:0007669"/>
    <property type="project" value="TreeGrafter"/>
</dbReference>
<dbReference type="PROSITE" id="PS51257">
    <property type="entry name" value="PROKAR_LIPOPROTEIN"/>
    <property type="match status" value="1"/>
</dbReference>
<protein>
    <submittedName>
        <fullName evidence="4">IroE protein</fullName>
    </submittedName>
</protein>
<keyword evidence="2" id="KW-0378">Hydrolase</keyword>
<keyword evidence="3" id="KW-0732">Signal</keyword>
<dbReference type="PANTHER" id="PTHR40841:SF2">
    <property type="entry name" value="SIDEROPHORE-DEGRADING ESTERASE (EUROFUNG)"/>
    <property type="match status" value="1"/>
</dbReference>
<gene>
    <name evidence="4" type="ORF">AO384_0941</name>
</gene>
<dbReference type="InterPro" id="IPR000801">
    <property type="entry name" value="Esterase-like"/>
</dbReference>
<evidence type="ECO:0000313" key="5">
    <source>
        <dbReference type="Proteomes" id="UP000078228"/>
    </source>
</evidence>
<dbReference type="PATRIC" id="fig|480.237.peg.1484"/>
<dbReference type="Proteomes" id="UP000078228">
    <property type="component" value="Unassembled WGS sequence"/>
</dbReference>
<feature type="signal peptide" evidence="3">
    <location>
        <begin position="1"/>
        <end position="19"/>
    </location>
</feature>
<dbReference type="PANTHER" id="PTHR40841">
    <property type="entry name" value="SIDEROPHORE TRIACETYLFUSARININE C ESTERASE"/>
    <property type="match status" value="1"/>
</dbReference>
<proteinExistence type="inferred from homology"/>
<sequence length="307" mass="34293">MQISFYKACFMMMTVMLMGCTTLSTTMYQSDGWQPVSISNSYEKVIHSNFTHKDHLIQVAKIGNQPKNGYAVVYVLDGNAFFSPSVFIAQMLQGRPSETNPKSLLVVGIGYNTGRRLDVFNRTHDYTPPAASYPAPNGEQVKFGGANMLYQFITQELTPILDDEFGINSRHRTLIGHSYGGLFGLYSLLNHGDGFDHYLIASPSIWWNDKSIYEYKAGFMPTSNVGNVIITLGEQELNAKRHNPNAPTTDLQGSDAYQTMLFLKDNLPNAKVDFHFNLGQSHGMNAYPSMIQGIKMAYDACRLDTTC</sequence>
<accession>A0A198UJD6</accession>
<organism evidence="4 5">
    <name type="scientific">Moraxella catarrhalis</name>
    <name type="common">Branhamella catarrhalis</name>
    <dbReference type="NCBI Taxonomy" id="480"/>
    <lineage>
        <taxon>Bacteria</taxon>
        <taxon>Pseudomonadati</taxon>
        <taxon>Pseudomonadota</taxon>
        <taxon>Gammaproteobacteria</taxon>
        <taxon>Moraxellales</taxon>
        <taxon>Moraxellaceae</taxon>
        <taxon>Moraxella</taxon>
    </lineage>
</organism>
<dbReference type="RefSeq" id="WP_064621231.1">
    <property type="nucleotide sequence ID" value="NZ_LXHC01000017.1"/>
</dbReference>
<dbReference type="EMBL" id="LXHC01000017">
    <property type="protein sequence ID" value="OAU96583.1"/>
    <property type="molecule type" value="Genomic_DNA"/>
</dbReference>
<dbReference type="InterPro" id="IPR029058">
    <property type="entry name" value="AB_hydrolase_fold"/>
</dbReference>
<dbReference type="InterPro" id="IPR052558">
    <property type="entry name" value="Siderophore_Hydrolase_D"/>
</dbReference>
<evidence type="ECO:0000256" key="3">
    <source>
        <dbReference type="SAM" id="SignalP"/>
    </source>
</evidence>
<keyword evidence="5" id="KW-1185">Reference proteome</keyword>
<reference evidence="4 5" key="1">
    <citation type="journal article" date="2016" name="Genome Biol. Evol.">
        <title>Comparative Genomic Analyses of the Moraxella catarrhalis Serosensitive and Seroresistant Lineages Demonstrate Their Independent Evolution.</title>
        <authorList>
            <person name="Earl J.P."/>
            <person name="de Vries S.P."/>
            <person name="Ahmed A."/>
            <person name="Powell E."/>
            <person name="Schultz M.P."/>
            <person name="Hermans P.W."/>
            <person name="Hill D.J."/>
            <person name="Zhou Z."/>
            <person name="Constantinidou C.I."/>
            <person name="Hu F.Z."/>
            <person name="Bootsma H.J."/>
            <person name="Ehrlich G.D."/>
        </authorList>
    </citation>
    <scope>NUCLEOTIDE SEQUENCE [LARGE SCALE GENOMIC DNA]</scope>
    <source>
        <strain evidence="4 5">Z7542</strain>
    </source>
</reference>
<evidence type="ECO:0000256" key="2">
    <source>
        <dbReference type="ARBA" id="ARBA00022801"/>
    </source>
</evidence>
<evidence type="ECO:0000313" key="4">
    <source>
        <dbReference type="EMBL" id="OAU96583.1"/>
    </source>
</evidence>
<dbReference type="Pfam" id="PF00756">
    <property type="entry name" value="Esterase"/>
    <property type="match status" value="1"/>
</dbReference>
<comment type="similarity">
    <text evidence="1">Belongs to the esterase D family.</text>
</comment>
<dbReference type="AlphaFoldDB" id="A0A198UJD6"/>
<comment type="caution">
    <text evidence="4">The sequence shown here is derived from an EMBL/GenBank/DDBJ whole genome shotgun (WGS) entry which is preliminary data.</text>
</comment>
<evidence type="ECO:0000256" key="1">
    <source>
        <dbReference type="ARBA" id="ARBA00005622"/>
    </source>
</evidence>